<reference evidence="1" key="1">
    <citation type="submission" date="2021-03" db="EMBL/GenBank/DDBJ databases">
        <title>Evolutionary priming and transition to the ectomycorrhizal habit in an iconic lineage of mushroom-forming fungi: is preadaptation a requirement?</title>
        <authorList>
            <consortium name="DOE Joint Genome Institute"/>
            <person name="Looney B.P."/>
            <person name="Miyauchi S."/>
            <person name="Morin E."/>
            <person name="Drula E."/>
            <person name="Courty P.E."/>
            <person name="Chicoki N."/>
            <person name="Fauchery L."/>
            <person name="Kohler A."/>
            <person name="Kuo A."/>
            <person name="LaButti K."/>
            <person name="Pangilinan J."/>
            <person name="Lipzen A."/>
            <person name="Riley R."/>
            <person name="Andreopoulos W."/>
            <person name="He G."/>
            <person name="Johnson J."/>
            <person name="Barry K.W."/>
            <person name="Grigoriev I.V."/>
            <person name="Nagy L."/>
            <person name="Hibbett D."/>
            <person name="Henrissat B."/>
            <person name="Matheny P.B."/>
            <person name="Labbe J."/>
            <person name="Martin A.F."/>
        </authorList>
    </citation>
    <scope>NUCLEOTIDE SEQUENCE</scope>
    <source>
        <strain evidence="1">BPL698</strain>
    </source>
</reference>
<keyword evidence="2" id="KW-1185">Reference proteome</keyword>
<feature type="non-terminal residue" evidence="1">
    <location>
        <position position="190"/>
    </location>
</feature>
<organism evidence="1 2">
    <name type="scientific">Russula earlei</name>
    <dbReference type="NCBI Taxonomy" id="71964"/>
    <lineage>
        <taxon>Eukaryota</taxon>
        <taxon>Fungi</taxon>
        <taxon>Dikarya</taxon>
        <taxon>Basidiomycota</taxon>
        <taxon>Agaricomycotina</taxon>
        <taxon>Agaricomycetes</taxon>
        <taxon>Russulales</taxon>
        <taxon>Russulaceae</taxon>
        <taxon>Russula</taxon>
    </lineage>
</organism>
<accession>A0ACC0UA51</accession>
<comment type="caution">
    <text evidence="1">The sequence shown here is derived from an EMBL/GenBank/DDBJ whole genome shotgun (WGS) entry which is preliminary data.</text>
</comment>
<dbReference type="Proteomes" id="UP001207468">
    <property type="component" value="Unassembled WGS sequence"/>
</dbReference>
<sequence length="190" mass="20819">CLRLGRTLSHRLSASRHRGSSFARHQHRNTVAVQGDQEGPDPSPARRRHRRSRRCHHTANQRDAADSSSTLHAAFHIVSPSTRALTHAIATCSGGSPFMAIARRWHEQRTSRPHPPLPSTMLRCLPQSSPVNATRPMARQRLQAGAAAMRCTTTTHDDRVEHAHVHVLPLSTTGSSTLTLPSPASLPHAP</sequence>
<feature type="non-terminal residue" evidence="1">
    <location>
        <position position="1"/>
    </location>
</feature>
<evidence type="ECO:0000313" key="2">
    <source>
        <dbReference type="Proteomes" id="UP001207468"/>
    </source>
</evidence>
<gene>
    <name evidence="1" type="ORF">F5148DRAFT_1196038</name>
</gene>
<evidence type="ECO:0000313" key="1">
    <source>
        <dbReference type="EMBL" id="KAI9508493.1"/>
    </source>
</evidence>
<proteinExistence type="predicted"/>
<name>A0ACC0UA51_9AGAM</name>
<dbReference type="EMBL" id="JAGFNK010000089">
    <property type="protein sequence ID" value="KAI9508493.1"/>
    <property type="molecule type" value="Genomic_DNA"/>
</dbReference>
<protein>
    <submittedName>
        <fullName evidence="1">Uncharacterized protein</fullName>
    </submittedName>
</protein>